<keyword evidence="1" id="KW-0472">Membrane</keyword>
<accession>A0A486RT79</accession>
<name>A0A486RT79_KLEPN</name>
<protein>
    <submittedName>
        <fullName evidence="2">Uncharacterized protein</fullName>
    </submittedName>
</protein>
<organism evidence="2">
    <name type="scientific">Klebsiella pneumoniae</name>
    <dbReference type="NCBI Taxonomy" id="573"/>
    <lineage>
        <taxon>Bacteria</taxon>
        <taxon>Pseudomonadati</taxon>
        <taxon>Pseudomonadota</taxon>
        <taxon>Gammaproteobacteria</taxon>
        <taxon>Enterobacterales</taxon>
        <taxon>Enterobacteriaceae</taxon>
        <taxon>Klebsiella/Raoultella group</taxon>
        <taxon>Klebsiella</taxon>
        <taxon>Klebsiella pneumoniae complex</taxon>
    </lineage>
</organism>
<proteinExistence type="predicted"/>
<evidence type="ECO:0000256" key="1">
    <source>
        <dbReference type="SAM" id="Phobius"/>
    </source>
</evidence>
<dbReference type="EMBL" id="CAAHCZ010000002">
    <property type="protein sequence ID" value="VGM04323.1"/>
    <property type="molecule type" value="Genomic_DNA"/>
</dbReference>
<dbReference type="AlphaFoldDB" id="A0A486RT79"/>
<sequence length="56" mass="6337">MMFYYIWNGLLIIITIGLPIVLMIASNGAQPTFMSCREMRARYGTPQKKPRGNNSA</sequence>
<reference evidence="2" key="1">
    <citation type="submission" date="2019-03" db="EMBL/GenBank/DDBJ databases">
        <authorList>
            <consortium name="Pathogen Informatics"/>
        </authorList>
    </citation>
    <scope>NUCLEOTIDE SEQUENCE</scope>
    <source>
        <strain evidence="2">5012STDY7626466</strain>
    </source>
</reference>
<feature type="transmembrane region" description="Helical" evidence="1">
    <location>
        <begin position="6"/>
        <end position="25"/>
    </location>
</feature>
<keyword evidence="1" id="KW-0812">Transmembrane</keyword>
<keyword evidence="1" id="KW-1133">Transmembrane helix</keyword>
<gene>
    <name evidence="2" type="ORF">SAMEA4873656_02136</name>
</gene>
<evidence type="ECO:0000313" key="2">
    <source>
        <dbReference type="EMBL" id="VGM04323.1"/>
    </source>
</evidence>